<protein>
    <submittedName>
        <fullName evidence="2">DNA-binding transcriptional LysR family regulator</fullName>
    </submittedName>
</protein>
<evidence type="ECO:0000313" key="2">
    <source>
        <dbReference type="EMBL" id="MBB3810286.1"/>
    </source>
</evidence>
<dbReference type="AlphaFoldDB" id="A0A7W5Z6B9"/>
<gene>
    <name evidence="2" type="ORF">FHS81_002382</name>
</gene>
<sequence length="258" mass="29054">MTPTGQILHRRASNMALEDRYARTEIDASRNRVNEVLRIGAGPVWACRYLPDALAAFTRQCPSWYVTLQVGITRTLQDRAVSGDLDICFGSIDDLRDTHEIDFNYEPLTTFDMGAFVREGHPLLAANDILRLRDMLAYQWLTYQNDLDVISRINNSFREEQLLPPRVSINTSSLLAGFAITSTSDAIFCLPEPMVPEAARHGLERLPIRLWTYKAGVWLHQAAQRKREVHQLLAIVRAQLAACGIQTEHAGRATHTAG</sequence>
<dbReference type="SUPFAM" id="SSF53850">
    <property type="entry name" value="Periplasmic binding protein-like II"/>
    <property type="match status" value="1"/>
</dbReference>
<dbReference type="PANTHER" id="PTHR30419:SF8">
    <property type="entry name" value="NITROGEN ASSIMILATION TRANSCRIPTIONAL ACTIVATOR-RELATED"/>
    <property type="match status" value="1"/>
</dbReference>
<dbReference type="InterPro" id="IPR050950">
    <property type="entry name" value="HTH-type_LysR_regulators"/>
</dbReference>
<dbReference type="Gene3D" id="3.40.190.290">
    <property type="match status" value="1"/>
</dbReference>
<name>A0A7W5Z6B9_9HYPH</name>
<evidence type="ECO:0000259" key="1">
    <source>
        <dbReference type="Pfam" id="PF03466"/>
    </source>
</evidence>
<accession>A0A7W5Z6B9</accession>
<dbReference type="Proteomes" id="UP000537592">
    <property type="component" value="Unassembled WGS sequence"/>
</dbReference>
<feature type="domain" description="LysR substrate-binding" evidence="1">
    <location>
        <begin position="33"/>
        <end position="240"/>
    </location>
</feature>
<keyword evidence="3" id="KW-1185">Reference proteome</keyword>
<dbReference type="GO" id="GO:0006355">
    <property type="term" value="P:regulation of DNA-templated transcription"/>
    <property type="evidence" value="ECO:0007669"/>
    <property type="project" value="TreeGrafter"/>
</dbReference>
<keyword evidence="2" id="KW-0238">DNA-binding</keyword>
<dbReference type="PANTHER" id="PTHR30419">
    <property type="entry name" value="HTH-TYPE TRANSCRIPTIONAL REGULATOR YBHD"/>
    <property type="match status" value="1"/>
</dbReference>
<organism evidence="2 3">
    <name type="scientific">Pseudochelatococcus contaminans</name>
    <dbReference type="NCBI Taxonomy" id="1538103"/>
    <lineage>
        <taxon>Bacteria</taxon>
        <taxon>Pseudomonadati</taxon>
        <taxon>Pseudomonadota</taxon>
        <taxon>Alphaproteobacteria</taxon>
        <taxon>Hyphomicrobiales</taxon>
        <taxon>Chelatococcaceae</taxon>
        <taxon>Pseudochelatococcus</taxon>
    </lineage>
</organism>
<dbReference type="Pfam" id="PF03466">
    <property type="entry name" value="LysR_substrate"/>
    <property type="match status" value="1"/>
</dbReference>
<dbReference type="GO" id="GO:0005829">
    <property type="term" value="C:cytosol"/>
    <property type="evidence" value="ECO:0007669"/>
    <property type="project" value="TreeGrafter"/>
</dbReference>
<dbReference type="GO" id="GO:0003677">
    <property type="term" value="F:DNA binding"/>
    <property type="evidence" value="ECO:0007669"/>
    <property type="project" value="UniProtKB-KW"/>
</dbReference>
<proteinExistence type="predicted"/>
<dbReference type="EMBL" id="JACICC010000005">
    <property type="protein sequence ID" value="MBB3810286.1"/>
    <property type="molecule type" value="Genomic_DNA"/>
</dbReference>
<reference evidence="2 3" key="1">
    <citation type="submission" date="2020-08" db="EMBL/GenBank/DDBJ databases">
        <title>Genomic Encyclopedia of Type Strains, Phase IV (KMG-IV): sequencing the most valuable type-strain genomes for metagenomic binning, comparative biology and taxonomic classification.</title>
        <authorList>
            <person name="Goeker M."/>
        </authorList>
    </citation>
    <scope>NUCLEOTIDE SEQUENCE [LARGE SCALE GENOMIC DNA]</scope>
    <source>
        <strain evidence="2 3">DSM 28760</strain>
    </source>
</reference>
<comment type="caution">
    <text evidence="2">The sequence shown here is derived from an EMBL/GenBank/DDBJ whole genome shotgun (WGS) entry which is preliminary data.</text>
</comment>
<evidence type="ECO:0000313" key="3">
    <source>
        <dbReference type="Proteomes" id="UP000537592"/>
    </source>
</evidence>
<dbReference type="InterPro" id="IPR005119">
    <property type="entry name" value="LysR_subst-bd"/>
</dbReference>